<comment type="similarity">
    <text evidence="2 18">Belongs to the cation transport ATPase (P-type) (TC 3.A.3) family. Type IB subfamily.</text>
</comment>
<evidence type="ECO:0000256" key="10">
    <source>
        <dbReference type="ARBA" id="ARBA00022796"/>
    </source>
</evidence>
<evidence type="ECO:0000256" key="5">
    <source>
        <dbReference type="ARBA" id="ARBA00022475"/>
    </source>
</evidence>
<dbReference type="GO" id="GO:0140581">
    <property type="term" value="F:P-type monovalent copper transporter activity"/>
    <property type="evidence" value="ECO:0007669"/>
    <property type="project" value="UniProtKB-EC"/>
</dbReference>
<keyword evidence="4" id="KW-0813">Transport</keyword>
<evidence type="ECO:0000256" key="14">
    <source>
        <dbReference type="ARBA" id="ARBA00022989"/>
    </source>
</evidence>
<dbReference type="SFLD" id="SFLDF00027">
    <property type="entry name" value="p-type_atpase"/>
    <property type="match status" value="1"/>
</dbReference>
<dbReference type="Gene3D" id="3.40.1110.10">
    <property type="entry name" value="Calcium-transporting ATPase, cytoplasmic domain N"/>
    <property type="match status" value="2"/>
</dbReference>
<dbReference type="InterPro" id="IPR006122">
    <property type="entry name" value="HMA_Cu_ion-bd"/>
</dbReference>
<dbReference type="Gene3D" id="3.40.50.1000">
    <property type="entry name" value="HAD superfamily/HAD-like"/>
    <property type="match status" value="1"/>
</dbReference>
<dbReference type="InterPro" id="IPR023214">
    <property type="entry name" value="HAD_sf"/>
</dbReference>
<evidence type="ECO:0000256" key="7">
    <source>
        <dbReference type="ARBA" id="ARBA00022723"/>
    </source>
</evidence>
<keyword evidence="7 18" id="KW-0479">Metal-binding</keyword>
<dbReference type="InterPro" id="IPR036412">
    <property type="entry name" value="HAD-like_sf"/>
</dbReference>
<feature type="transmembrane region" description="Helical" evidence="18">
    <location>
        <begin position="278"/>
        <end position="296"/>
    </location>
</feature>
<dbReference type="NCBIfam" id="TIGR01525">
    <property type="entry name" value="ATPase-IB_hvy"/>
    <property type="match status" value="1"/>
</dbReference>
<keyword evidence="9 18" id="KW-0547">Nucleotide-binding</keyword>
<dbReference type="PANTHER" id="PTHR43520:SF8">
    <property type="entry name" value="P-TYPE CU(+) TRANSPORTER"/>
    <property type="match status" value="1"/>
</dbReference>
<evidence type="ECO:0000313" key="21">
    <source>
        <dbReference type="Proteomes" id="UP000469724"/>
    </source>
</evidence>
<evidence type="ECO:0000313" key="20">
    <source>
        <dbReference type="EMBL" id="NDY58961.1"/>
    </source>
</evidence>
<keyword evidence="11 18" id="KW-0067">ATP-binding</keyword>
<evidence type="ECO:0000256" key="18">
    <source>
        <dbReference type="RuleBase" id="RU362081"/>
    </source>
</evidence>
<dbReference type="InterPro" id="IPR008250">
    <property type="entry name" value="ATPase_P-typ_transduc_dom_A_sf"/>
</dbReference>
<dbReference type="AlphaFoldDB" id="A0A7K3NS37"/>
<dbReference type="SUPFAM" id="SSF56784">
    <property type="entry name" value="HAD-like"/>
    <property type="match status" value="1"/>
</dbReference>
<dbReference type="InterPro" id="IPR017969">
    <property type="entry name" value="Heavy-metal-associated_CS"/>
</dbReference>
<evidence type="ECO:0000256" key="15">
    <source>
        <dbReference type="ARBA" id="ARBA00023008"/>
    </source>
</evidence>
<keyword evidence="10" id="KW-0187">Copper transport</keyword>
<dbReference type="FunFam" id="3.30.70.100:FF:000005">
    <property type="entry name" value="Copper-exporting P-type ATPase A"/>
    <property type="match status" value="2"/>
</dbReference>
<dbReference type="Gene3D" id="3.30.70.100">
    <property type="match status" value="2"/>
</dbReference>
<dbReference type="CDD" id="cd00371">
    <property type="entry name" value="HMA"/>
    <property type="match status" value="2"/>
</dbReference>
<dbReference type="InterPro" id="IPR001757">
    <property type="entry name" value="P_typ_ATPase"/>
</dbReference>
<feature type="transmembrane region" description="Helical" evidence="18">
    <location>
        <begin position="205"/>
        <end position="225"/>
    </location>
</feature>
<keyword evidence="14 18" id="KW-1133">Transmembrane helix</keyword>
<keyword evidence="6 18" id="KW-0812">Transmembrane</keyword>
<evidence type="ECO:0000256" key="4">
    <source>
        <dbReference type="ARBA" id="ARBA00022448"/>
    </source>
</evidence>
<accession>A0A7K3NS37</accession>
<dbReference type="GO" id="GO:0055070">
    <property type="term" value="P:copper ion homeostasis"/>
    <property type="evidence" value="ECO:0007669"/>
    <property type="project" value="TreeGrafter"/>
</dbReference>
<keyword evidence="8" id="KW-0677">Repeat</keyword>
<dbReference type="EMBL" id="JAAGRQ010000175">
    <property type="protein sequence ID" value="NDY58961.1"/>
    <property type="molecule type" value="Genomic_DNA"/>
</dbReference>
<dbReference type="InterPro" id="IPR023299">
    <property type="entry name" value="ATPase_P-typ_cyto_dom_N"/>
</dbReference>
<dbReference type="PRINTS" id="PR00119">
    <property type="entry name" value="CATATPASE"/>
</dbReference>
<dbReference type="InterPro" id="IPR036163">
    <property type="entry name" value="HMA_dom_sf"/>
</dbReference>
<feature type="transmembrane region" description="Helical" evidence="18">
    <location>
        <begin position="805"/>
        <end position="824"/>
    </location>
</feature>
<dbReference type="PROSITE" id="PS00154">
    <property type="entry name" value="ATPASE_E1_E2"/>
    <property type="match status" value="1"/>
</dbReference>
<dbReference type="SUPFAM" id="SSF81653">
    <property type="entry name" value="Calcium ATPase, transduction domain A"/>
    <property type="match status" value="1"/>
</dbReference>
<feature type="transmembrane region" description="Helical" evidence="18">
    <location>
        <begin position="430"/>
        <end position="453"/>
    </location>
</feature>
<dbReference type="GO" id="GO:0005524">
    <property type="term" value="F:ATP binding"/>
    <property type="evidence" value="ECO:0007669"/>
    <property type="project" value="UniProtKB-UniRule"/>
</dbReference>
<evidence type="ECO:0000256" key="8">
    <source>
        <dbReference type="ARBA" id="ARBA00022737"/>
    </source>
</evidence>
<evidence type="ECO:0000256" key="3">
    <source>
        <dbReference type="ARBA" id="ARBA00012517"/>
    </source>
</evidence>
<feature type="transmembrane region" description="Helical" evidence="18">
    <location>
        <begin position="777"/>
        <end position="799"/>
    </location>
</feature>
<sequence>MKKAAPPDGKHVSMPVSGMHCAACAARIEKIVSGMEGVAQVSVNLADESMHLAFDPDKVDLGSVVSRVADLGFTATPPPDQASLELAVTGMHCAACSSRIERVVGAMPGVSQATVNLAAETGKFVFDPAAVTPRDIRRTIRDLGFSSESLTTTDFFKTRRTEAENNLHALRRELVPAMVLAGLLLYVSMGHMLGLPLPPFLDPHYSPAGFALAQFVLVVPIMWTGRRFYTVGIPSLFRGAPNMDSLVAVGTGAAFLHSLWNLIEILAGVDPAARAMDLYFESAGVLIAMISLGKYLEAGAKYKTSDAIAALMRLAPDMATLVKDGQHLPIPLEEVVAGDVLLVRPGDRVPTDAEVVEGQSGVDESMLTGEPLPVTKRPGDTVTGGTLNTTGALTVRAVRVGADTTLSRIVALVREAQGSKAPIADLADRVSFYFVPTVMACAVVAALSWYFLGGATYTFALRIFTAVLVIACPCAMGLATPTSIMVGTGRGARLGILVKSGAALQGAGGLTAMVFDKTGTLTHGRPSLDAVRLAPGTSGPDENAALALAAAAESLSEHPLAQAVVREAARRGLSLHKPAAFEAVPGKGVVALIGEKKILVGNREFLTENGVSGMDAADETAADLADTGKTPVHLAVDGKFAAILAIADQLRPESAAVVAELARRGITVVMLTGDALATAKAVAAAAGITRVVAGVLPDRKAQEIERVQAEGFRAGMVGDGINDAPALARADLGVAMGSGIDVAIESCDVVLMRNDLRGVLAALDLSRAVMGNIRQNLFWAFAFNTIGIPVAAGVLHLFGGPTLNPMLAGTAMALSSFTVVTNALRLRFFTPRQIALPPSAASGQSAPA</sequence>
<dbReference type="Proteomes" id="UP000469724">
    <property type="component" value="Unassembled WGS sequence"/>
</dbReference>
<dbReference type="Pfam" id="PF00122">
    <property type="entry name" value="E1-E2_ATPase"/>
    <property type="match status" value="1"/>
</dbReference>
<feature type="transmembrane region" description="Helical" evidence="18">
    <location>
        <begin position="174"/>
        <end position="193"/>
    </location>
</feature>
<dbReference type="InterPro" id="IPR044492">
    <property type="entry name" value="P_typ_ATPase_HD_dom"/>
</dbReference>
<feature type="domain" description="HMA" evidence="19">
    <location>
        <begin position="82"/>
        <end position="148"/>
    </location>
</feature>
<keyword evidence="13" id="KW-1278">Translocase</keyword>
<dbReference type="GO" id="GO:0060003">
    <property type="term" value="P:copper ion export"/>
    <property type="evidence" value="ECO:0007669"/>
    <property type="project" value="UniProtKB-ARBA"/>
</dbReference>
<gene>
    <name evidence="20" type="ORF">G3N56_19670</name>
</gene>
<dbReference type="RefSeq" id="WP_163304019.1">
    <property type="nucleotide sequence ID" value="NZ_JAAGRQ010000175.1"/>
</dbReference>
<dbReference type="NCBIfam" id="TIGR01494">
    <property type="entry name" value="ATPase_P-type"/>
    <property type="match status" value="1"/>
</dbReference>
<dbReference type="SFLD" id="SFLDS00003">
    <property type="entry name" value="Haloacid_Dehalogenase"/>
    <property type="match status" value="1"/>
</dbReference>
<dbReference type="InterPro" id="IPR023298">
    <property type="entry name" value="ATPase_P-typ_TM_dom_sf"/>
</dbReference>
<reference evidence="20 21" key="1">
    <citation type="submission" date="2020-02" db="EMBL/GenBank/DDBJ databases">
        <title>Comparative genomics of sulfur disproportionating microorganisms.</title>
        <authorList>
            <person name="Ward L.M."/>
            <person name="Bertran E."/>
            <person name="Johnston D.T."/>
        </authorList>
    </citation>
    <scope>NUCLEOTIDE SEQUENCE [LARGE SCALE GENOMIC DNA]</scope>
    <source>
        <strain evidence="20 21">DSM 3696</strain>
    </source>
</reference>
<keyword evidence="16" id="KW-0406">Ion transport</keyword>
<dbReference type="Pfam" id="PF00403">
    <property type="entry name" value="HMA"/>
    <property type="match status" value="2"/>
</dbReference>
<proteinExistence type="inferred from homology"/>
<dbReference type="GO" id="GO:0043682">
    <property type="term" value="F:P-type divalent copper transporter activity"/>
    <property type="evidence" value="ECO:0007669"/>
    <property type="project" value="TreeGrafter"/>
</dbReference>
<dbReference type="PRINTS" id="PR00943">
    <property type="entry name" value="CUATPASE"/>
</dbReference>
<protein>
    <recommendedName>
        <fullName evidence="3">P-type Cu(+) transporter</fullName>
        <ecNumber evidence="3">7.2.2.8</ecNumber>
    </recommendedName>
</protein>
<evidence type="ECO:0000256" key="1">
    <source>
        <dbReference type="ARBA" id="ARBA00004651"/>
    </source>
</evidence>
<dbReference type="PROSITE" id="PS50846">
    <property type="entry name" value="HMA_2"/>
    <property type="match status" value="2"/>
</dbReference>
<dbReference type="SUPFAM" id="SSF81665">
    <property type="entry name" value="Calcium ATPase, transmembrane domain M"/>
    <property type="match status" value="1"/>
</dbReference>
<evidence type="ECO:0000256" key="11">
    <source>
        <dbReference type="ARBA" id="ARBA00022840"/>
    </source>
</evidence>
<keyword evidence="21" id="KW-1185">Reference proteome</keyword>
<dbReference type="Pfam" id="PF00702">
    <property type="entry name" value="Hydrolase"/>
    <property type="match status" value="1"/>
</dbReference>
<dbReference type="CDD" id="cd02094">
    <property type="entry name" value="P-type_ATPase_Cu-like"/>
    <property type="match status" value="1"/>
</dbReference>
<keyword evidence="15" id="KW-0186">Copper</keyword>
<dbReference type="Gene3D" id="2.70.150.10">
    <property type="entry name" value="Calcium-transporting ATPase, cytoplasmic transduction domain A"/>
    <property type="match status" value="1"/>
</dbReference>
<dbReference type="GO" id="GO:0016887">
    <property type="term" value="F:ATP hydrolysis activity"/>
    <property type="evidence" value="ECO:0007669"/>
    <property type="project" value="InterPro"/>
</dbReference>
<dbReference type="InterPro" id="IPR018303">
    <property type="entry name" value="ATPase_P-typ_P_site"/>
</dbReference>
<comment type="caution">
    <text evidence="20">The sequence shown here is derived from an EMBL/GenBank/DDBJ whole genome shotgun (WGS) entry which is preliminary data.</text>
</comment>
<dbReference type="InterPro" id="IPR059000">
    <property type="entry name" value="ATPase_P-type_domA"/>
</dbReference>
<dbReference type="FunFam" id="2.70.150.10:FF:000020">
    <property type="entry name" value="Copper-exporting P-type ATPase A"/>
    <property type="match status" value="1"/>
</dbReference>
<comment type="subcellular location">
    <subcellularLocation>
        <location evidence="1">Cell membrane</location>
        <topology evidence="1">Multi-pass membrane protein</topology>
    </subcellularLocation>
</comment>
<evidence type="ECO:0000256" key="16">
    <source>
        <dbReference type="ARBA" id="ARBA00023065"/>
    </source>
</evidence>
<dbReference type="SUPFAM" id="SSF55008">
    <property type="entry name" value="HMA, heavy metal-associated domain"/>
    <property type="match status" value="2"/>
</dbReference>
<evidence type="ECO:0000256" key="13">
    <source>
        <dbReference type="ARBA" id="ARBA00022967"/>
    </source>
</evidence>
<evidence type="ECO:0000256" key="6">
    <source>
        <dbReference type="ARBA" id="ARBA00022692"/>
    </source>
</evidence>
<dbReference type="InterPro" id="IPR027256">
    <property type="entry name" value="P-typ_ATPase_IB"/>
</dbReference>
<feature type="domain" description="HMA" evidence="19">
    <location>
        <begin position="10"/>
        <end position="76"/>
    </location>
</feature>
<feature type="transmembrane region" description="Helical" evidence="18">
    <location>
        <begin position="459"/>
        <end position="480"/>
    </location>
</feature>
<dbReference type="NCBIfam" id="TIGR00003">
    <property type="entry name" value="copper ion binding protein"/>
    <property type="match status" value="2"/>
</dbReference>
<organism evidence="20 21">
    <name type="scientific">Desulfolutivibrio sulfodismutans</name>
    <dbReference type="NCBI Taxonomy" id="63561"/>
    <lineage>
        <taxon>Bacteria</taxon>
        <taxon>Pseudomonadati</taxon>
        <taxon>Thermodesulfobacteriota</taxon>
        <taxon>Desulfovibrionia</taxon>
        <taxon>Desulfovibrionales</taxon>
        <taxon>Desulfovibrionaceae</taxon>
        <taxon>Desulfolutivibrio</taxon>
    </lineage>
</organism>
<dbReference type="EC" id="7.2.2.8" evidence="3"/>
<keyword evidence="5 18" id="KW-1003">Cell membrane</keyword>
<evidence type="ECO:0000256" key="2">
    <source>
        <dbReference type="ARBA" id="ARBA00006024"/>
    </source>
</evidence>
<dbReference type="InterPro" id="IPR006121">
    <property type="entry name" value="HMA_dom"/>
</dbReference>
<evidence type="ECO:0000256" key="9">
    <source>
        <dbReference type="ARBA" id="ARBA00022741"/>
    </source>
</evidence>
<evidence type="ECO:0000256" key="17">
    <source>
        <dbReference type="ARBA" id="ARBA00023136"/>
    </source>
</evidence>
<dbReference type="PANTHER" id="PTHR43520">
    <property type="entry name" value="ATP7, ISOFORM B"/>
    <property type="match status" value="1"/>
</dbReference>
<dbReference type="NCBIfam" id="TIGR01511">
    <property type="entry name" value="ATPase-IB1_Cu"/>
    <property type="match status" value="1"/>
</dbReference>
<dbReference type="GO" id="GO:0005507">
    <property type="term" value="F:copper ion binding"/>
    <property type="evidence" value="ECO:0007669"/>
    <property type="project" value="InterPro"/>
</dbReference>
<keyword evidence="12" id="KW-0460">Magnesium</keyword>
<evidence type="ECO:0000256" key="12">
    <source>
        <dbReference type="ARBA" id="ARBA00022842"/>
    </source>
</evidence>
<dbReference type="PROSITE" id="PS01047">
    <property type="entry name" value="HMA_1"/>
    <property type="match status" value="2"/>
</dbReference>
<evidence type="ECO:0000259" key="19">
    <source>
        <dbReference type="PROSITE" id="PS50846"/>
    </source>
</evidence>
<feature type="transmembrane region" description="Helical" evidence="18">
    <location>
        <begin position="246"/>
        <end position="266"/>
    </location>
</feature>
<name>A0A7K3NS37_9BACT</name>
<dbReference type="SFLD" id="SFLDG00002">
    <property type="entry name" value="C1.7:_P-type_atpase_like"/>
    <property type="match status" value="1"/>
</dbReference>
<dbReference type="GO" id="GO:0005886">
    <property type="term" value="C:plasma membrane"/>
    <property type="evidence" value="ECO:0007669"/>
    <property type="project" value="UniProtKB-SubCell"/>
</dbReference>
<keyword evidence="17 18" id="KW-0472">Membrane</keyword>